<dbReference type="Pfam" id="PF08279">
    <property type="entry name" value="HTH_11"/>
    <property type="match status" value="1"/>
</dbReference>
<dbReference type="Proteomes" id="UP001597463">
    <property type="component" value="Unassembled WGS sequence"/>
</dbReference>
<evidence type="ECO:0000313" key="4">
    <source>
        <dbReference type="Proteomes" id="UP001597463"/>
    </source>
</evidence>
<accession>A0ABW5UG97</accession>
<comment type="caution">
    <text evidence="3">The sequence shown here is derived from an EMBL/GenBank/DDBJ whole genome shotgun (WGS) entry which is preliminary data.</text>
</comment>
<dbReference type="Gene3D" id="1.10.10.10">
    <property type="entry name" value="Winged helix-like DNA-binding domain superfamily/Winged helix DNA-binding domain"/>
    <property type="match status" value="1"/>
</dbReference>
<dbReference type="InterPro" id="IPR026881">
    <property type="entry name" value="WYL_dom"/>
</dbReference>
<dbReference type="InterPro" id="IPR051534">
    <property type="entry name" value="CBASS_pafABC_assoc_protein"/>
</dbReference>
<proteinExistence type="predicted"/>
<evidence type="ECO:0000313" key="3">
    <source>
        <dbReference type="EMBL" id="MFD2752581.1"/>
    </source>
</evidence>
<feature type="domain" description="Helix-turn-helix type 11" evidence="1">
    <location>
        <begin position="6"/>
        <end position="59"/>
    </location>
</feature>
<dbReference type="PROSITE" id="PS52050">
    <property type="entry name" value="WYL"/>
    <property type="match status" value="1"/>
</dbReference>
<organism evidence="3 4">
    <name type="scientific">Comamonas terrae</name>
    <dbReference type="NCBI Taxonomy" id="673548"/>
    <lineage>
        <taxon>Bacteria</taxon>
        <taxon>Pseudomonadati</taxon>
        <taxon>Pseudomonadota</taxon>
        <taxon>Betaproteobacteria</taxon>
        <taxon>Burkholderiales</taxon>
        <taxon>Comamonadaceae</taxon>
        <taxon>Comamonas</taxon>
    </lineage>
</organism>
<evidence type="ECO:0000259" key="2">
    <source>
        <dbReference type="Pfam" id="PF13280"/>
    </source>
</evidence>
<dbReference type="EMBL" id="JBHUMV010000001">
    <property type="protein sequence ID" value="MFD2752581.1"/>
    <property type="molecule type" value="Genomic_DNA"/>
</dbReference>
<name>A0ABW5UG97_9BURK</name>
<reference evidence="4" key="1">
    <citation type="journal article" date="2019" name="Int. J. Syst. Evol. Microbiol.">
        <title>The Global Catalogue of Microorganisms (GCM) 10K type strain sequencing project: providing services to taxonomists for standard genome sequencing and annotation.</title>
        <authorList>
            <consortium name="The Broad Institute Genomics Platform"/>
            <consortium name="The Broad Institute Genome Sequencing Center for Infectious Disease"/>
            <person name="Wu L."/>
            <person name="Ma J."/>
        </authorList>
    </citation>
    <scope>NUCLEOTIDE SEQUENCE [LARGE SCALE GENOMIC DNA]</scope>
    <source>
        <strain evidence="4">TISTR 1906</strain>
    </source>
</reference>
<dbReference type="PANTHER" id="PTHR34580:SF3">
    <property type="entry name" value="PROTEIN PAFB"/>
    <property type="match status" value="1"/>
</dbReference>
<evidence type="ECO:0000259" key="1">
    <source>
        <dbReference type="Pfam" id="PF08279"/>
    </source>
</evidence>
<dbReference type="Pfam" id="PF13280">
    <property type="entry name" value="WYL"/>
    <property type="match status" value="1"/>
</dbReference>
<dbReference type="RefSeq" id="WP_066473808.1">
    <property type="nucleotide sequence ID" value="NZ_BCNT01000003.1"/>
</dbReference>
<dbReference type="InterPro" id="IPR036390">
    <property type="entry name" value="WH_DNA-bd_sf"/>
</dbReference>
<protein>
    <submittedName>
        <fullName evidence="3">Helix-turn-helix transcriptional regulator</fullName>
    </submittedName>
</protein>
<dbReference type="InterPro" id="IPR013196">
    <property type="entry name" value="HTH_11"/>
</dbReference>
<dbReference type="PANTHER" id="PTHR34580">
    <property type="match status" value="1"/>
</dbReference>
<dbReference type="InterPro" id="IPR036388">
    <property type="entry name" value="WH-like_DNA-bd_sf"/>
</dbReference>
<gene>
    <name evidence="3" type="ORF">ACFSW6_00655</name>
</gene>
<feature type="domain" description="WYL" evidence="2">
    <location>
        <begin position="142"/>
        <end position="204"/>
    </location>
</feature>
<dbReference type="SUPFAM" id="SSF46785">
    <property type="entry name" value="Winged helix' DNA-binding domain"/>
    <property type="match status" value="1"/>
</dbReference>
<keyword evidence="4" id="KW-1185">Reference proteome</keyword>
<sequence>MSRSARLLQLLDALRRARRPQSGPVLAQQLGISLRTLYRDIATLREQGADILGDPGLGFEMRPGFLLPPLMFTADELEALMLGARWMGKQADGQLAAAAASALERIRSSLPVELRTEIDTSGLLVPDMQAAERTAEPWQGPLRLAIRSQHKVLLRYRDQKEQASERCVWPFAMGFFEHVRVLVAWCELRQDFRHFRADRVLQVQELAERYPETRARLIQRWSRQMGYRIGR</sequence>